<evidence type="ECO:0000259" key="10">
    <source>
        <dbReference type="PROSITE" id="PS52015"/>
    </source>
</evidence>
<evidence type="ECO:0000256" key="5">
    <source>
        <dbReference type="ARBA" id="ARBA00022519"/>
    </source>
</evidence>
<name>I4AN60_BERLS</name>
<dbReference type="InterPro" id="IPR051045">
    <property type="entry name" value="TonB-dependent_transducer"/>
</dbReference>
<dbReference type="KEGG" id="fli:Fleli_3055"/>
<proteinExistence type="inferred from homology"/>
<evidence type="ECO:0000313" key="11">
    <source>
        <dbReference type="EMBL" id="AFM05395.1"/>
    </source>
</evidence>
<evidence type="ECO:0000256" key="2">
    <source>
        <dbReference type="ARBA" id="ARBA00006555"/>
    </source>
</evidence>
<dbReference type="PANTHER" id="PTHR33446">
    <property type="entry name" value="PROTEIN TONB-RELATED"/>
    <property type="match status" value="1"/>
</dbReference>
<dbReference type="GO" id="GO:0098797">
    <property type="term" value="C:plasma membrane protein complex"/>
    <property type="evidence" value="ECO:0007669"/>
    <property type="project" value="TreeGrafter"/>
</dbReference>
<keyword evidence="7" id="KW-0653">Protein transport</keyword>
<keyword evidence="3" id="KW-0813">Transport</keyword>
<dbReference type="PROSITE" id="PS52015">
    <property type="entry name" value="TONB_CTD"/>
    <property type="match status" value="1"/>
</dbReference>
<dbReference type="PANTHER" id="PTHR33446:SF2">
    <property type="entry name" value="PROTEIN TONB"/>
    <property type="match status" value="1"/>
</dbReference>
<keyword evidence="9" id="KW-0472">Membrane</keyword>
<dbReference type="InterPro" id="IPR006260">
    <property type="entry name" value="TonB/TolA_C"/>
</dbReference>
<evidence type="ECO:0000256" key="4">
    <source>
        <dbReference type="ARBA" id="ARBA00022475"/>
    </source>
</evidence>
<dbReference type="GO" id="GO:0015031">
    <property type="term" value="P:protein transport"/>
    <property type="evidence" value="ECO:0007669"/>
    <property type="project" value="UniProtKB-KW"/>
</dbReference>
<organism evidence="11 12">
    <name type="scientific">Bernardetia litoralis (strain ATCC 23117 / DSM 6794 / NBRC 15988 / NCIMB 1366 / Fx l1 / Sio-4)</name>
    <name type="common">Flexibacter litoralis</name>
    <dbReference type="NCBI Taxonomy" id="880071"/>
    <lineage>
        <taxon>Bacteria</taxon>
        <taxon>Pseudomonadati</taxon>
        <taxon>Bacteroidota</taxon>
        <taxon>Cytophagia</taxon>
        <taxon>Cytophagales</taxon>
        <taxon>Bernardetiaceae</taxon>
        <taxon>Bernardetia</taxon>
    </lineage>
</organism>
<feature type="domain" description="TonB C-terminal" evidence="10">
    <location>
        <begin position="80"/>
        <end position="171"/>
    </location>
</feature>
<dbReference type="eggNOG" id="COG0810">
    <property type="taxonomic scope" value="Bacteria"/>
</dbReference>
<dbReference type="InterPro" id="IPR037682">
    <property type="entry name" value="TonB_C"/>
</dbReference>
<dbReference type="Proteomes" id="UP000006054">
    <property type="component" value="Chromosome"/>
</dbReference>
<sequence>MKLDLLVKNNFESQSEKTACLQVVITDERTEKLEPVRIEYVEEIFVDSVEDIIQAPREEELPDCGFPNSIFYFLEAEPKEGIQSFYDYINKNLTYPINAKRKGIEGKVIVSFVINKKGEITDVEVKNDIGGGCKEEAERVIKNSPKWNPARQRGKTVKTRKMIPIVFKLDN</sequence>
<dbReference type="SUPFAM" id="SSF74653">
    <property type="entry name" value="TolA/TonB C-terminal domain"/>
    <property type="match status" value="1"/>
</dbReference>
<evidence type="ECO:0000256" key="9">
    <source>
        <dbReference type="ARBA" id="ARBA00023136"/>
    </source>
</evidence>
<keyword evidence="6" id="KW-0812">Transmembrane</keyword>
<accession>I4AN60</accession>
<dbReference type="OrthoDB" id="9812355at2"/>
<comment type="similarity">
    <text evidence="2">Belongs to the TonB family.</text>
</comment>
<comment type="subcellular location">
    <subcellularLocation>
        <location evidence="1">Cell inner membrane</location>
        <topology evidence="1">Single-pass membrane protein</topology>
        <orientation evidence="1">Periplasmic side</orientation>
    </subcellularLocation>
</comment>
<dbReference type="AlphaFoldDB" id="I4AN60"/>
<dbReference type="Pfam" id="PF03544">
    <property type="entry name" value="TonB_C"/>
    <property type="match status" value="1"/>
</dbReference>
<keyword evidence="4" id="KW-1003">Cell membrane</keyword>
<reference evidence="12" key="1">
    <citation type="submission" date="2012-06" db="EMBL/GenBank/DDBJ databases">
        <title>The complete genome of Flexibacter litoralis DSM 6794.</title>
        <authorList>
            <person name="Lucas S."/>
            <person name="Copeland A."/>
            <person name="Lapidus A."/>
            <person name="Glavina del Rio T."/>
            <person name="Dalin E."/>
            <person name="Tice H."/>
            <person name="Bruce D."/>
            <person name="Goodwin L."/>
            <person name="Pitluck S."/>
            <person name="Peters L."/>
            <person name="Ovchinnikova G."/>
            <person name="Lu M."/>
            <person name="Kyrpides N."/>
            <person name="Mavromatis K."/>
            <person name="Ivanova N."/>
            <person name="Brettin T."/>
            <person name="Detter J.C."/>
            <person name="Han C."/>
            <person name="Larimer F."/>
            <person name="Land M."/>
            <person name="Hauser L."/>
            <person name="Markowitz V."/>
            <person name="Cheng J.-F."/>
            <person name="Hugenholtz P."/>
            <person name="Woyke T."/>
            <person name="Wu D."/>
            <person name="Spring S."/>
            <person name="Lang E."/>
            <person name="Kopitz M."/>
            <person name="Brambilla E."/>
            <person name="Klenk H.-P."/>
            <person name="Eisen J.A."/>
        </authorList>
    </citation>
    <scope>NUCLEOTIDE SEQUENCE [LARGE SCALE GENOMIC DNA]</scope>
    <source>
        <strain evidence="12">ATCC 23117 / DSM 6794 / NBRC 15988 / NCIMB 1366 / Sio-4</strain>
    </source>
</reference>
<keyword evidence="8" id="KW-1133">Transmembrane helix</keyword>
<evidence type="ECO:0000256" key="1">
    <source>
        <dbReference type="ARBA" id="ARBA00004383"/>
    </source>
</evidence>
<dbReference type="GO" id="GO:0055085">
    <property type="term" value="P:transmembrane transport"/>
    <property type="evidence" value="ECO:0007669"/>
    <property type="project" value="InterPro"/>
</dbReference>
<evidence type="ECO:0000256" key="6">
    <source>
        <dbReference type="ARBA" id="ARBA00022692"/>
    </source>
</evidence>
<protein>
    <submittedName>
        <fullName evidence="11">TonB family protein</fullName>
    </submittedName>
</protein>
<evidence type="ECO:0000256" key="7">
    <source>
        <dbReference type="ARBA" id="ARBA00022927"/>
    </source>
</evidence>
<keyword evidence="5" id="KW-0997">Cell inner membrane</keyword>
<dbReference type="RefSeq" id="WP_014798827.1">
    <property type="nucleotide sequence ID" value="NC_018018.1"/>
</dbReference>
<evidence type="ECO:0000256" key="8">
    <source>
        <dbReference type="ARBA" id="ARBA00022989"/>
    </source>
</evidence>
<gene>
    <name evidence="11" type="ordered locus">Fleli_3055</name>
</gene>
<dbReference type="GO" id="GO:0031992">
    <property type="term" value="F:energy transducer activity"/>
    <property type="evidence" value="ECO:0007669"/>
    <property type="project" value="TreeGrafter"/>
</dbReference>
<dbReference type="HOGENOM" id="CLU_1560690_0_0_10"/>
<dbReference type="EMBL" id="CP003345">
    <property type="protein sequence ID" value="AFM05395.1"/>
    <property type="molecule type" value="Genomic_DNA"/>
</dbReference>
<keyword evidence="12" id="KW-1185">Reference proteome</keyword>
<dbReference type="NCBIfam" id="TIGR01352">
    <property type="entry name" value="tonB_Cterm"/>
    <property type="match status" value="1"/>
</dbReference>
<evidence type="ECO:0000313" key="12">
    <source>
        <dbReference type="Proteomes" id="UP000006054"/>
    </source>
</evidence>
<dbReference type="Gene3D" id="3.30.1150.10">
    <property type="match status" value="1"/>
</dbReference>
<evidence type="ECO:0000256" key="3">
    <source>
        <dbReference type="ARBA" id="ARBA00022448"/>
    </source>
</evidence>
<dbReference type="STRING" id="880071.Fleli_3055"/>